<evidence type="ECO:0000313" key="9">
    <source>
        <dbReference type="Proteomes" id="UP001408789"/>
    </source>
</evidence>
<sequence length="147" mass="16894">MASLLIHSEKGPKATHFFKPSQVVHRKITEGDVIFINRQPTTHKHSLQALFVSIHDDHTFKINPLICGLLRADFDGDCIHMFYPRSPEAKAEVMELFAVEKQLLSPHSRDVLQSISSKAFVWILYIILTFFFLFLRQTCSCGHRISI</sequence>
<gene>
    <name evidence="8" type="ORF">SSX86_000467</name>
</gene>
<dbReference type="GO" id="GO:0006351">
    <property type="term" value="P:DNA-templated transcription"/>
    <property type="evidence" value="ECO:0007669"/>
    <property type="project" value="InterPro"/>
</dbReference>
<evidence type="ECO:0000256" key="2">
    <source>
        <dbReference type="ARBA" id="ARBA00022478"/>
    </source>
</evidence>
<keyword evidence="4" id="KW-0548">Nucleotidyltransferase</keyword>
<evidence type="ECO:0000256" key="4">
    <source>
        <dbReference type="ARBA" id="ARBA00022695"/>
    </source>
</evidence>
<keyword evidence="2" id="KW-0240">DNA-directed RNA polymerase</keyword>
<accession>A0AAP0E0R8</accession>
<dbReference type="PANTHER" id="PTHR19376">
    <property type="entry name" value="DNA-DIRECTED RNA POLYMERASE"/>
    <property type="match status" value="1"/>
</dbReference>
<dbReference type="EC" id="2.7.7.6" evidence="1"/>
<evidence type="ECO:0000256" key="1">
    <source>
        <dbReference type="ARBA" id="ARBA00012418"/>
    </source>
</evidence>
<dbReference type="InterPro" id="IPR000722">
    <property type="entry name" value="RNA_pol_asu"/>
</dbReference>
<dbReference type="InterPro" id="IPR045867">
    <property type="entry name" value="DNA-dir_RpoC_beta_prime"/>
</dbReference>
<evidence type="ECO:0000259" key="7">
    <source>
        <dbReference type="SMART" id="SM00663"/>
    </source>
</evidence>
<reference evidence="8 9" key="1">
    <citation type="submission" date="2024-04" db="EMBL/GenBank/DDBJ databases">
        <title>The reference genome of an endangered Asteraceae, Deinandra increscens subsp. villosa, native to the Central Coast of California.</title>
        <authorList>
            <person name="Guilliams M."/>
            <person name="Hasenstab-Lehman K."/>
            <person name="Meyer R."/>
            <person name="Mcevoy S."/>
        </authorList>
    </citation>
    <scope>NUCLEOTIDE SEQUENCE [LARGE SCALE GENOMIC DNA]</scope>
    <source>
        <tissue evidence="8">Leaf</tissue>
    </source>
</reference>
<evidence type="ECO:0000256" key="6">
    <source>
        <dbReference type="SAM" id="Phobius"/>
    </source>
</evidence>
<evidence type="ECO:0000313" key="8">
    <source>
        <dbReference type="EMBL" id="KAK9080709.1"/>
    </source>
</evidence>
<protein>
    <recommendedName>
        <fullName evidence="1">DNA-directed RNA polymerase</fullName>
        <ecNumber evidence="1">2.7.7.6</ecNumber>
    </recommendedName>
</protein>
<organism evidence="8 9">
    <name type="scientific">Deinandra increscens subsp. villosa</name>
    <dbReference type="NCBI Taxonomy" id="3103831"/>
    <lineage>
        <taxon>Eukaryota</taxon>
        <taxon>Viridiplantae</taxon>
        <taxon>Streptophyta</taxon>
        <taxon>Embryophyta</taxon>
        <taxon>Tracheophyta</taxon>
        <taxon>Spermatophyta</taxon>
        <taxon>Magnoliopsida</taxon>
        <taxon>eudicotyledons</taxon>
        <taxon>Gunneridae</taxon>
        <taxon>Pentapetalae</taxon>
        <taxon>asterids</taxon>
        <taxon>campanulids</taxon>
        <taxon>Asterales</taxon>
        <taxon>Asteraceae</taxon>
        <taxon>Asteroideae</taxon>
        <taxon>Heliantheae alliance</taxon>
        <taxon>Madieae</taxon>
        <taxon>Madiinae</taxon>
        <taxon>Deinandra</taxon>
    </lineage>
</organism>
<proteinExistence type="predicted"/>
<keyword evidence="6" id="KW-1133">Transmembrane helix</keyword>
<dbReference type="EMBL" id="JBCNJP010000002">
    <property type="protein sequence ID" value="KAK9080709.1"/>
    <property type="molecule type" value="Genomic_DNA"/>
</dbReference>
<keyword evidence="6" id="KW-0472">Membrane</keyword>
<feature type="transmembrane region" description="Helical" evidence="6">
    <location>
        <begin position="119"/>
        <end position="135"/>
    </location>
</feature>
<dbReference type="GO" id="GO:0003899">
    <property type="term" value="F:DNA-directed RNA polymerase activity"/>
    <property type="evidence" value="ECO:0007669"/>
    <property type="project" value="UniProtKB-EC"/>
</dbReference>
<dbReference type="PANTHER" id="PTHR19376:SF51">
    <property type="entry name" value="DNA-DIRECTED RNA POLYMERASE V SUBUNIT 1"/>
    <property type="match status" value="1"/>
</dbReference>
<keyword evidence="3" id="KW-0808">Transferase</keyword>
<keyword evidence="5" id="KW-0804">Transcription</keyword>
<keyword evidence="6" id="KW-0812">Transmembrane</keyword>
<feature type="domain" description="RNA polymerase N-terminal" evidence="7">
    <location>
        <begin position="1"/>
        <end position="127"/>
    </location>
</feature>
<dbReference type="Gene3D" id="2.40.40.20">
    <property type="match status" value="1"/>
</dbReference>
<dbReference type="Pfam" id="PF00623">
    <property type="entry name" value="RNA_pol_Rpb1_2"/>
    <property type="match status" value="1"/>
</dbReference>
<dbReference type="Proteomes" id="UP001408789">
    <property type="component" value="Unassembled WGS sequence"/>
</dbReference>
<dbReference type="AlphaFoldDB" id="A0AAP0E0R8"/>
<name>A0AAP0E0R8_9ASTR</name>
<evidence type="ECO:0000256" key="3">
    <source>
        <dbReference type="ARBA" id="ARBA00022679"/>
    </source>
</evidence>
<dbReference type="SMART" id="SM00663">
    <property type="entry name" value="RPOLA_N"/>
    <property type="match status" value="1"/>
</dbReference>
<dbReference type="GO" id="GO:0000428">
    <property type="term" value="C:DNA-directed RNA polymerase complex"/>
    <property type="evidence" value="ECO:0007669"/>
    <property type="project" value="UniProtKB-KW"/>
</dbReference>
<keyword evidence="9" id="KW-1185">Reference proteome</keyword>
<dbReference type="Gene3D" id="3.30.1490.180">
    <property type="entry name" value="RNA polymerase ii"/>
    <property type="match status" value="1"/>
</dbReference>
<dbReference type="SUPFAM" id="SSF64484">
    <property type="entry name" value="beta and beta-prime subunits of DNA dependent RNA-polymerase"/>
    <property type="match status" value="1"/>
</dbReference>
<evidence type="ECO:0000256" key="5">
    <source>
        <dbReference type="ARBA" id="ARBA00023163"/>
    </source>
</evidence>
<dbReference type="GO" id="GO:0003677">
    <property type="term" value="F:DNA binding"/>
    <property type="evidence" value="ECO:0007669"/>
    <property type="project" value="InterPro"/>
</dbReference>
<dbReference type="InterPro" id="IPR006592">
    <property type="entry name" value="RNA_pol_N"/>
</dbReference>
<comment type="caution">
    <text evidence="8">The sequence shown here is derived from an EMBL/GenBank/DDBJ whole genome shotgun (WGS) entry which is preliminary data.</text>
</comment>